<dbReference type="InterPro" id="IPR009200">
    <property type="entry name" value="DUF1269_membrane"/>
</dbReference>
<gene>
    <name evidence="2" type="ORF">CAP51_16910</name>
</gene>
<evidence type="ECO:0000313" key="3">
    <source>
        <dbReference type="Proteomes" id="UP000196536"/>
    </source>
</evidence>
<dbReference type="RefSeq" id="WP_087621941.1">
    <property type="nucleotide sequence ID" value="NZ_NEXX01000009.1"/>
</dbReference>
<sequence length="199" mass="21879">MSRNIILVTWPDSAKAYQEYSELKRANISGIQQAVIIERKEDGKLAINEGDSNTIGIKSLGGGLIGMLVGVIAGPLGMLLGFTTGVLFGSIFDIKDISEDSTILSKLSQSFKLGTTGLLLDIEEEDTTAVDAYFAAKNATLQRWSYDEVKAEVEASISAWEQVNATAEQAIKEQKKAEHAEKRKEKWAEFKEKLHLKNL</sequence>
<proteinExistence type="predicted"/>
<evidence type="ECO:0008006" key="4">
    <source>
        <dbReference type="Google" id="ProtNLM"/>
    </source>
</evidence>
<dbReference type="Proteomes" id="UP000196536">
    <property type="component" value="Unassembled WGS sequence"/>
</dbReference>
<keyword evidence="1" id="KW-0472">Membrane</keyword>
<keyword evidence="3" id="KW-1185">Reference proteome</keyword>
<organism evidence="2 3">
    <name type="scientific">Acinetobacter populi</name>
    <dbReference type="NCBI Taxonomy" id="1582270"/>
    <lineage>
        <taxon>Bacteria</taxon>
        <taxon>Pseudomonadati</taxon>
        <taxon>Pseudomonadota</taxon>
        <taxon>Gammaproteobacteria</taxon>
        <taxon>Moraxellales</taxon>
        <taxon>Moraxellaceae</taxon>
        <taxon>Acinetobacter</taxon>
    </lineage>
</organism>
<evidence type="ECO:0000313" key="2">
    <source>
        <dbReference type="EMBL" id="OUY05525.1"/>
    </source>
</evidence>
<name>A0A1Z9YTH2_9GAMM</name>
<comment type="caution">
    <text evidence="2">The sequence shown here is derived from an EMBL/GenBank/DDBJ whole genome shotgun (WGS) entry which is preliminary data.</text>
</comment>
<accession>A0A1Z9YTH2</accession>
<dbReference type="OrthoDB" id="6688591at2"/>
<feature type="transmembrane region" description="Helical" evidence="1">
    <location>
        <begin position="64"/>
        <end position="88"/>
    </location>
</feature>
<dbReference type="EMBL" id="NEXX01000009">
    <property type="protein sequence ID" value="OUY05525.1"/>
    <property type="molecule type" value="Genomic_DNA"/>
</dbReference>
<dbReference type="Pfam" id="PF06897">
    <property type="entry name" value="DUF1269"/>
    <property type="match status" value="1"/>
</dbReference>
<keyword evidence="1" id="KW-0812">Transmembrane</keyword>
<protein>
    <recommendedName>
        <fullName evidence="4">DUF1269 domain-containing protein</fullName>
    </recommendedName>
</protein>
<dbReference type="AlphaFoldDB" id="A0A1Z9YTH2"/>
<reference evidence="2 3" key="1">
    <citation type="submission" date="2017-05" db="EMBL/GenBank/DDBJ databases">
        <title>Acinetobacter populi ANC 5415 (= PBJ7), whole genome shotgun sequencing project.</title>
        <authorList>
            <person name="Nemec A."/>
            <person name="Radolfova-Krizova L."/>
        </authorList>
    </citation>
    <scope>NUCLEOTIDE SEQUENCE [LARGE SCALE GENOMIC DNA]</scope>
    <source>
        <strain evidence="2 3">PBJ7</strain>
    </source>
</reference>
<keyword evidence="1" id="KW-1133">Transmembrane helix</keyword>
<evidence type="ECO:0000256" key="1">
    <source>
        <dbReference type="SAM" id="Phobius"/>
    </source>
</evidence>